<dbReference type="Gene3D" id="1.10.510.10">
    <property type="entry name" value="Transferase(Phosphotransferase) domain 1"/>
    <property type="match status" value="2"/>
</dbReference>
<feature type="compositionally biased region" description="Basic and acidic residues" evidence="3">
    <location>
        <begin position="1457"/>
        <end position="1466"/>
    </location>
</feature>
<keyword evidence="2" id="KW-0325">Glycoprotein</keyword>
<keyword evidence="8" id="KW-1185">Reference proteome</keyword>
<feature type="region of interest" description="Disordered" evidence="3">
    <location>
        <begin position="1457"/>
        <end position="1481"/>
    </location>
</feature>
<dbReference type="InterPro" id="IPR050122">
    <property type="entry name" value="RTK"/>
</dbReference>
<evidence type="ECO:0000256" key="3">
    <source>
        <dbReference type="SAM" id="MobiDB-lite"/>
    </source>
</evidence>
<dbReference type="InterPro" id="IPR011009">
    <property type="entry name" value="Kinase-like_dom_sf"/>
</dbReference>
<dbReference type="Proteomes" id="UP000494206">
    <property type="component" value="Unassembled WGS sequence"/>
</dbReference>
<feature type="compositionally biased region" description="Basic and acidic residues" evidence="3">
    <location>
        <begin position="1675"/>
        <end position="1715"/>
    </location>
</feature>
<dbReference type="SUPFAM" id="SSF56112">
    <property type="entry name" value="Protein kinase-like (PK-like)"/>
    <property type="match status" value="1"/>
</dbReference>
<feature type="domain" description="Fibronectin type-III" evidence="6">
    <location>
        <begin position="908"/>
        <end position="1016"/>
    </location>
</feature>
<dbReference type="PROSITE" id="PS50853">
    <property type="entry name" value="FN3"/>
    <property type="match status" value="4"/>
</dbReference>
<dbReference type="InterPro" id="IPR000719">
    <property type="entry name" value="Prot_kinase_dom"/>
</dbReference>
<feature type="domain" description="Fibronectin type-III" evidence="6">
    <location>
        <begin position="1017"/>
        <end position="1116"/>
    </location>
</feature>
<dbReference type="InterPro" id="IPR001245">
    <property type="entry name" value="Ser-Thr/Tyr_kinase_cat_dom"/>
</dbReference>
<evidence type="ECO:0000256" key="4">
    <source>
        <dbReference type="SAM" id="Phobius"/>
    </source>
</evidence>
<evidence type="ECO:0000313" key="7">
    <source>
        <dbReference type="EMBL" id="CAB3397610.1"/>
    </source>
</evidence>
<evidence type="ECO:0000256" key="1">
    <source>
        <dbReference type="ARBA" id="ARBA00004167"/>
    </source>
</evidence>
<keyword evidence="4" id="KW-0472">Membrane</keyword>
<evidence type="ECO:0000256" key="2">
    <source>
        <dbReference type="ARBA" id="ARBA00023180"/>
    </source>
</evidence>
<keyword evidence="4" id="KW-1133">Transmembrane helix</keyword>
<feature type="compositionally biased region" description="Basic and acidic residues" evidence="3">
    <location>
        <begin position="1527"/>
        <end position="1540"/>
    </location>
</feature>
<feature type="domain" description="Fibronectin type-III" evidence="6">
    <location>
        <begin position="788"/>
        <end position="901"/>
    </location>
</feature>
<dbReference type="OrthoDB" id="65481at2759"/>
<dbReference type="Pfam" id="PF00041">
    <property type="entry name" value="fn3"/>
    <property type="match status" value="1"/>
</dbReference>
<dbReference type="SMART" id="SM00060">
    <property type="entry name" value="FN3"/>
    <property type="match status" value="3"/>
</dbReference>
<dbReference type="GO" id="GO:0004714">
    <property type="term" value="F:transmembrane receptor protein tyrosine kinase activity"/>
    <property type="evidence" value="ECO:0007669"/>
    <property type="project" value="TreeGrafter"/>
</dbReference>
<dbReference type="EMBL" id="CADEPM010000001">
    <property type="protein sequence ID" value="CAB3397610.1"/>
    <property type="molecule type" value="Genomic_DNA"/>
</dbReference>
<dbReference type="PANTHER" id="PTHR24416">
    <property type="entry name" value="TYROSINE-PROTEIN KINASE RECEPTOR"/>
    <property type="match status" value="1"/>
</dbReference>
<dbReference type="PANTHER" id="PTHR24416:SF611">
    <property type="entry name" value="TYROSINE-PROTEIN KINASE TRANSMEMBRANE RECEPTOR ROR"/>
    <property type="match status" value="1"/>
</dbReference>
<evidence type="ECO:0000259" key="5">
    <source>
        <dbReference type="PROSITE" id="PS50011"/>
    </source>
</evidence>
<evidence type="ECO:0000259" key="6">
    <source>
        <dbReference type="PROSITE" id="PS50853"/>
    </source>
</evidence>
<comment type="subcellular location">
    <subcellularLocation>
        <location evidence="1">Membrane</location>
        <topology evidence="1">Single-pass membrane protein</topology>
    </subcellularLocation>
</comment>
<dbReference type="InterPro" id="IPR028233">
    <property type="entry name" value="BBIP10"/>
</dbReference>
<evidence type="ECO:0000313" key="8">
    <source>
        <dbReference type="Proteomes" id="UP000494206"/>
    </source>
</evidence>
<dbReference type="CDD" id="cd00192">
    <property type="entry name" value="PTKc"/>
    <property type="match status" value="1"/>
</dbReference>
<dbReference type="GO" id="GO:0005524">
    <property type="term" value="F:ATP binding"/>
    <property type="evidence" value="ECO:0007669"/>
    <property type="project" value="InterPro"/>
</dbReference>
<dbReference type="PROSITE" id="PS50011">
    <property type="entry name" value="PROTEIN_KINASE_DOM"/>
    <property type="match status" value="1"/>
</dbReference>
<proteinExistence type="predicted"/>
<evidence type="ECO:0008006" key="9">
    <source>
        <dbReference type="Google" id="ProtNLM"/>
    </source>
</evidence>
<dbReference type="SUPFAM" id="SSF49265">
    <property type="entry name" value="Fibronectin type III"/>
    <property type="match status" value="3"/>
</dbReference>
<dbReference type="InterPro" id="IPR013783">
    <property type="entry name" value="Ig-like_fold"/>
</dbReference>
<feature type="transmembrane region" description="Helical" evidence="4">
    <location>
        <begin position="1121"/>
        <end position="1140"/>
    </location>
</feature>
<name>A0A8S1ED35_9PELO</name>
<dbReference type="GO" id="GO:0060271">
    <property type="term" value="P:cilium assembly"/>
    <property type="evidence" value="ECO:0007669"/>
    <property type="project" value="InterPro"/>
</dbReference>
<accession>A0A8S1ED35</accession>
<dbReference type="Gene3D" id="2.60.40.10">
    <property type="entry name" value="Immunoglobulins"/>
    <property type="match status" value="2"/>
</dbReference>
<dbReference type="InterPro" id="IPR003961">
    <property type="entry name" value="FN3_dom"/>
</dbReference>
<dbReference type="CDD" id="cd00063">
    <property type="entry name" value="FN3"/>
    <property type="match status" value="2"/>
</dbReference>
<reference evidence="7 8" key="1">
    <citation type="submission" date="2020-04" db="EMBL/GenBank/DDBJ databases">
        <authorList>
            <person name="Laetsch R D."/>
            <person name="Stevens L."/>
            <person name="Kumar S."/>
            <person name="Blaxter L. M."/>
        </authorList>
    </citation>
    <scope>NUCLEOTIDE SEQUENCE [LARGE SCALE GENOMIC DNA]</scope>
</reference>
<feature type="region of interest" description="Disordered" evidence="3">
    <location>
        <begin position="1527"/>
        <end position="1587"/>
    </location>
</feature>
<dbReference type="GO" id="GO:0007169">
    <property type="term" value="P:cell surface receptor protein tyrosine kinase signaling pathway"/>
    <property type="evidence" value="ECO:0007669"/>
    <property type="project" value="TreeGrafter"/>
</dbReference>
<keyword evidence="4" id="KW-0812">Transmembrane</keyword>
<feature type="compositionally biased region" description="Polar residues" evidence="3">
    <location>
        <begin position="1565"/>
        <end position="1577"/>
    </location>
</feature>
<protein>
    <recommendedName>
        <fullName evidence="9">Receptor protein-tyrosine kinase</fullName>
    </recommendedName>
</protein>
<dbReference type="InterPro" id="IPR057329">
    <property type="entry name" value="Beta-prop_Rol-3"/>
</dbReference>
<feature type="domain" description="Protein kinase" evidence="5">
    <location>
        <begin position="1189"/>
        <end position="1428"/>
    </location>
</feature>
<dbReference type="FunFam" id="2.60.40.10:FF:002356">
    <property type="entry name" value="Protein roller-3"/>
    <property type="match status" value="1"/>
</dbReference>
<dbReference type="InterPro" id="IPR036116">
    <property type="entry name" value="FN3_sf"/>
</dbReference>
<feature type="region of interest" description="Disordered" evidence="3">
    <location>
        <begin position="1675"/>
        <end position="1721"/>
    </location>
</feature>
<dbReference type="GO" id="GO:0043235">
    <property type="term" value="C:receptor complex"/>
    <property type="evidence" value="ECO:0007669"/>
    <property type="project" value="TreeGrafter"/>
</dbReference>
<sequence>MEDVLLKPRIAAVKTISMIVGDKIGRISWNAGRNPPFQAQNRFWRNTTFLLKITTPDESTIAEKTATEIYTTDNEMKINLKPGVSYSVQIQLCSDDFCSTPVSTKNTALEDLGNVHKLATFTNPHVLDNTTKTVYMAGDHSMGIFKKDLNDLAGPPKPFKDGLFVDMITIMPSKAIIVIASSYRIVSYRLTTTFDYEYYTCEEPLEDCAEVIGISSNDKSSEVILFREKMGLDAPLINVQLDSNYTIPDETLEQWSSAQRFDVSIQAITPWTTAILNRTGLLAPVKPPTPPTDLRIYATQQKTVDGPRAIISFFWSPPLEWNGTPYQYVVNCTKDDGTWIGGPVTTSQSHYSFAVKSGKVSCQAAAANEPTNQGSFSEVITIDSSELKPLVRLFAIDSTNSLIALNDLNNAEPRREIRQVTLPTRLEYQALAFIGEDLYAVRNEGDSAQLLLVQIDTNHIDNTVHKVSIGGDVTRIDAMTSDWVGHRLLFVAGTALYQLPLEPFLSTSLLNPHKLIQLSSATDAKQLTYDPFKNTAYLLTKNGSLFALDLNQNTEANLALTISCLTSQTVTWMMTEFAWNRASSPKIYALTWNGLIYVDLAEDYQCNEVRIDWSKFGEKGLRAISSFAIADTLFAFVTSSEMLIYGKESITPIPIANPPLKQILAVSQSSQPYPDRSCFELPSSKGIAFTIVNEGKTGAYLDVTKSMLPSACEMVSMPQTQYEIYFTRKNTDKVKHVRSYSDKIHVENGILDKETDYDVTVTWLNRYSPASGISATKSFRTGFGYPSAPRDPHAIPVTPDTVYLYWNLPETLNAPISEIKYRVSQQAAGLTSPTSIAVIPLSEVVSSNVSSDSAACLINPCRVKIANLRPSNDYKFWITAIHNSHLDSTFLKDDDAVSMEASAKTLDVPGTLRPDNVTGSTLLLRWNGLQPEKLPSSISVQYKESGENHEWIIPENATFEADVPTELVLISNLLSATSYDYRYAATYTGTYTIDGKVLAYKEEYYQISQQARTKAGVPTQPQNVESRMDTEGWILTWKEPISDGGSPITSYAVETRTNKTAEWEIAERGLDGWKTYWRPISTDNQQHQTLEFRIRAANVEGFGPYAYTEEREVEEKNEPGYLTYILLTIFIIVLLAALVFKIKKRQAQDERNCIRLDVVTNLALSPMQPLPPEINHELKNLPLVNQEDVIIGTMLAMGSYGNVHEGIATEVPLSWEKNIKVAIKTLKPDYSYRDKVIFMKEAILLNNVDHPNIIKELGVCLSQGSEFLLLELMEGGTLLNFLRDSIPSENQVSELCLRDLLAFSVDIARGMNYLESGLVNPLQEQVDVENSDKIRWLAPEVMKDYNFTSKSDVWSFGVLLFEIFSLGETPYADKEIRKVVTDVRAGEVPQKPIYCPDRLYKLMQQCWAFDPLKRPNFATILKIFESFRERVEFQDDKPLQYQDCHYNVNFDVSHDSTSSERGDFSREPPSPSHLNKSFGGFDNHAYGRSKMYKSNDLKANIGRKYGKNCNGKRQTFGQIKCSSLIEKRKSKNENSTDNRNVRPLSVHSTDTISTEYGGGERAPSSMHSPGLSSTRQNPLGMPSNIGQYLQPPFDVPKSRLSAAPALGVINDGYESSSEKMGKRGIGLDEKLSVDETFLFQEDTLTPIFCKPKLIPLKTITMQKLEQMQREMMEKLQFPERQEKEEAERVGEDQDNQEAQHPESRQETANDKKEADVWTADD</sequence>
<comment type="caution">
    <text evidence="7">The sequence shown here is derived from an EMBL/GenBank/DDBJ whole genome shotgun (WGS) entry which is preliminary data.</text>
</comment>
<gene>
    <name evidence="7" type="ORF">CBOVIS_LOCUS997</name>
</gene>
<dbReference type="Pfam" id="PF07714">
    <property type="entry name" value="PK_Tyr_Ser-Thr"/>
    <property type="match status" value="2"/>
</dbReference>
<feature type="domain" description="Fibronectin type-III" evidence="6">
    <location>
        <begin position="290"/>
        <end position="387"/>
    </location>
</feature>
<organism evidence="7 8">
    <name type="scientific">Caenorhabditis bovis</name>
    <dbReference type="NCBI Taxonomy" id="2654633"/>
    <lineage>
        <taxon>Eukaryota</taxon>
        <taxon>Metazoa</taxon>
        <taxon>Ecdysozoa</taxon>
        <taxon>Nematoda</taxon>
        <taxon>Chromadorea</taxon>
        <taxon>Rhabditida</taxon>
        <taxon>Rhabditina</taxon>
        <taxon>Rhabditomorpha</taxon>
        <taxon>Rhabditoidea</taxon>
        <taxon>Rhabditidae</taxon>
        <taxon>Peloderinae</taxon>
        <taxon>Caenorhabditis</taxon>
    </lineage>
</organism>
<dbReference type="GO" id="GO:0005886">
    <property type="term" value="C:plasma membrane"/>
    <property type="evidence" value="ECO:0007669"/>
    <property type="project" value="TreeGrafter"/>
</dbReference>
<dbReference type="FunFam" id="2.60.40.10:FF:002168">
    <property type="entry name" value="Protein roller-3"/>
    <property type="match status" value="1"/>
</dbReference>
<dbReference type="Pfam" id="PF14777">
    <property type="entry name" value="BBIP10"/>
    <property type="match status" value="1"/>
</dbReference>
<dbReference type="GO" id="GO:0034464">
    <property type="term" value="C:BBSome"/>
    <property type="evidence" value="ECO:0007669"/>
    <property type="project" value="InterPro"/>
</dbReference>
<dbReference type="Pfam" id="PF25494">
    <property type="entry name" value="Beta-prop_Rol-3"/>
    <property type="match status" value="1"/>
</dbReference>